<evidence type="ECO:0000256" key="1">
    <source>
        <dbReference type="ARBA" id="ARBA00004170"/>
    </source>
</evidence>
<dbReference type="KEGG" id="parq:DSM112329_03014"/>
<evidence type="ECO:0000256" key="3">
    <source>
        <dbReference type="ARBA" id="ARBA00022598"/>
    </source>
</evidence>
<accession>A0AAU7AX03</accession>
<keyword evidence="3 10" id="KW-0436">Ligase</keyword>
<dbReference type="PANTHER" id="PTHR43767">
    <property type="entry name" value="LONG-CHAIN-FATTY-ACID--COA LIGASE"/>
    <property type="match status" value="1"/>
</dbReference>
<dbReference type="CDD" id="cd04433">
    <property type="entry name" value="AFD_class_I"/>
    <property type="match status" value="1"/>
</dbReference>
<evidence type="ECO:0000256" key="7">
    <source>
        <dbReference type="ARBA" id="ARBA00042773"/>
    </source>
</evidence>
<comment type="subcellular location">
    <subcellularLocation>
        <location evidence="1">Membrane</location>
        <topology evidence="1">Peripheral membrane protein</topology>
    </subcellularLocation>
</comment>
<dbReference type="Pfam" id="PF13193">
    <property type="entry name" value="AMP-binding_C"/>
    <property type="match status" value="1"/>
</dbReference>
<evidence type="ECO:0000259" key="8">
    <source>
        <dbReference type="Pfam" id="PF00501"/>
    </source>
</evidence>
<dbReference type="PANTHER" id="PTHR43767:SF8">
    <property type="entry name" value="LONG-CHAIN-FATTY-ACID--COA LIGASE"/>
    <property type="match status" value="1"/>
</dbReference>
<dbReference type="Pfam" id="PF00501">
    <property type="entry name" value="AMP-binding"/>
    <property type="match status" value="1"/>
</dbReference>
<dbReference type="GO" id="GO:0016020">
    <property type="term" value="C:membrane"/>
    <property type="evidence" value="ECO:0007669"/>
    <property type="project" value="UniProtKB-SubCell"/>
</dbReference>
<protein>
    <recommendedName>
        <fullName evidence="6">Long-chain-fatty-acid--CoA ligase</fullName>
        <ecNumber evidence="5">6.2.1.3</ecNumber>
    </recommendedName>
    <alternativeName>
        <fullName evidence="7">Long-chain acyl-CoA synthetase</fullName>
    </alternativeName>
</protein>
<dbReference type="InterPro" id="IPR000873">
    <property type="entry name" value="AMP-dep_synth/lig_dom"/>
</dbReference>
<evidence type="ECO:0000256" key="4">
    <source>
        <dbReference type="ARBA" id="ARBA00023136"/>
    </source>
</evidence>
<proteinExistence type="predicted"/>
<evidence type="ECO:0000259" key="9">
    <source>
        <dbReference type="Pfam" id="PF13193"/>
    </source>
</evidence>
<dbReference type="Gene3D" id="3.30.300.30">
    <property type="match status" value="1"/>
</dbReference>
<evidence type="ECO:0000256" key="2">
    <source>
        <dbReference type="ARBA" id="ARBA00005005"/>
    </source>
</evidence>
<evidence type="ECO:0000313" key="10">
    <source>
        <dbReference type="EMBL" id="XAY06151.1"/>
    </source>
</evidence>
<dbReference type="InterPro" id="IPR042099">
    <property type="entry name" value="ANL_N_sf"/>
</dbReference>
<dbReference type="RefSeq" id="WP_354697389.1">
    <property type="nucleotide sequence ID" value="NZ_CP114014.1"/>
</dbReference>
<dbReference type="PROSITE" id="PS00455">
    <property type="entry name" value="AMP_BINDING"/>
    <property type="match status" value="1"/>
</dbReference>
<dbReference type="EMBL" id="CP114014">
    <property type="protein sequence ID" value="XAY06151.1"/>
    <property type="molecule type" value="Genomic_DNA"/>
</dbReference>
<dbReference type="SUPFAM" id="SSF56801">
    <property type="entry name" value="Acetyl-CoA synthetase-like"/>
    <property type="match status" value="1"/>
</dbReference>
<feature type="domain" description="AMP-dependent synthetase/ligase" evidence="8">
    <location>
        <begin position="7"/>
        <end position="318"/>
    </location>
</feature>
<evidence type="ECO:0000256" key="5">
    <source>
        <dbReference type="ARBA" id="ARBA00026121"/>
    </source>
</evidence>
<dbReference type="EC" id="6.2.1.3" evidence="5"/>
<sequence length="449" mass="46669">MLIDVLRTTAAEHPERQAIIAAGRTITYAELVSAAGSIAGGLHARGIVAVGCAVQDPVDVVSVLAAASAAGVEACVYPRGLDAEATATLAQRLGHETVLVDRGRSGGLTLDALAGSADDELPAPAASTVLILTTGTTGTPKGVRHDWARLLRAVRRNPDKAAGRWLLAYNINQFAAFQVLLHGLVNGATIVVPSSTHARDAIDAMFEHRVTSVSATPTFWRMLLGVLAAEPRELALEQITLGGEAAPASVIDRLRAAFPAAGISHIYAGTEFGSVVSVRDGLSGLPVSILDRDESADTHFKVVDGELHVRSRNAMLGYQGQDAAAGDGWHATGDLVEERDGRLHFVGRTVEIINVGGAKIHPLPLEELIASVPGVAAAVVYGRPNAITGQIVAADVVLDDGADGDAVLAGVRAACADQPAAGRPRRIRIVEALEVRGNKTVRTALEAKP</sequence>
<dbReference type="GO" id="GO:0004467">
    <property type="term" value="F:long-chain fatty acid-CoA ligase activity"/>
    <property type="evidence" value="ECO:0007669"/>
    <property type="project" value="UniProtKB-EC"/>
</dbReference>
<dbReference type="InterPro" id="IPR020845">
    <property type="entry name" value="AMP-binding_CS"/>
</dbReference>
<name>A0AAU7AX03_9ACTN</name>
<reference evidence="10" key="1">
    <citation type="submission" date="2022-12" db="EMBL/GenBank/DDBJ databases">
        <title>Paraconexibacter alkalitolerans sp. nov. and Baekduia alba sp. nov., isolated from soil and emended description of the genera Paraconexibacter (Chun et al., 2020) and Baekduia (An et al., 2020).</title>
        <authorList>
            <person name="Vieira S."/>
            <person name="Huber K.J."/>
            <person name="Geppert A."/>
            <person name="Wolf J."/>
            <person name="Neumann-Schaal M."/>
            <person name="Muesken M."/>
            <person name="Overmann J."/>
        </authorList>
    </citation>
    <scope>NUCLEOTIDE SEQUENCE</scope>
    <source>
        <strain evidence="10">AEG42_29</strain>
    </source>
</reference>
<keyword evidence="4" id="KW-0472">Membrane</keyword>
<organism evidence="10">
    <name type="scientific">Paraconexibacter sp. AEG42_29</name>
    <dbReference type="NCBI Taxonomy" id="2997339"/>
    <lineage>
        <taxon>Bacteria</taxon>
        <taxon>Bacillati</taxon>
        <taxon>Actinomycetota</taxon>
        <taxon>Thermoleophilia</taxon>
        <taxon>Solirubrobacterales</taxon>
        <taxon>Paraconexibacteraceae</taxon>
        <taxon>Paraconexibacter</taxon>
    </lineage>
</organism>
<gene>
    <name evidence="10" type="primary">menE_2</name>
    <name evidence="10" type="ORF">DSM112329_03014</name>
</gene>
<dbReference type="InterPro" id="IPR045851">
    <property type="entry name" value="AMP-bd_C_sf"/>
</dbReference>
<evidence type="ECO:0000256" key="6">
    <source>
        <dbReference type="ARBA" id="ARBA00039545"/>
    </source>
</evidence>
<comment type="pathway">
    <text evidence="2">Lipid metabolism; fatty acid beta-oxidation.</text>
</comment>
<dbReference type="AlphaFoldDB" id="A0AAU7AX03"/>
<feature type="domain" description="AMP-binding enzyme C-terminal" evidence="9">
    <location>
        <begin position="365"/>
        <end position="434"/>
    </location>
</feature>
<dbReference type="InterPro" id="IPR025110">
    <property type="entry name" value="AMP-bd_C"/>
</dbReference>
<dbReference type="Gene3D" id="3.40.50.12780">
    <property type="entry name" value="N-terminal domain of ligase-like"/>
    <property type="match status" value="1"/>
</dbReference>
<dbReference type="InterPro" id="IPR050237">
    <property type="entry name" value="ATP-dep_AMP-bd_enzyme"/>
</dbReference>